<dbReference type="Proteomes" id="UP000500741">
    <property type="component" value="Chromosome"/>
</dbReference>
<dbReference type="RefSeq" id="WP_166009025.1">
    <property type="nucleotide sequence ID" value="NZ_CP049888.1"/>
</dbReference>
<gene>
    <name evidence="1" type="ORF">G7084_00425</name>
</gene>
<reference evidence="1 2" key="1">
    <citation type="submission" date="2020-03" db="EMBL/GenBank/DDBJ databases">
        <title>Weissella sp. nov., isolated from Cybister lewisianus.</title>
        <authorList>
            <person name="Hyun D.-W."/>
            <person name="Bae J.-W."/>
        </authorList>
    </citation>
    <scope>NUCLEOTIDE SEQUENCE [LARGE SCALE GENOMIC DNA]</scope>
    <source>
        <strain evidence="1 2">HDW19</strain>
    </source>
</reference>
<name>A0A6G8AYG4_9LACO</name>
<dbReference type="KEGG" id="wco:G7084_00425"/>
<dbReference type="EMBL" id="CP049888">
    <property type="protein sequence ID" value="QIL49923.1"/>
    <property type="molecule type" value="Genomic_DNA"/>
</dbReference>
<evidence type="ECO:0000313" key="1">
    <source>
        <dbReference type="EMBL" id="QIL49923.1"/>
    </source>
</evidence>
<protein>
    <submittedName>
        <fullName evidence="1">Uncharacterized protein</fullName>
    </submittedName>
</protein>
<organism evidence="1 2">
    <name type="scientific">Weissella coleopterorum</name>
    <dbReference type="NCBI Taxonomy" id="2714949"/>
    <lineage>
        <taxon>Bacteria</taxon>
        <taxon>Bacillati</taxon>
        <taxon>Bacillota</taxon>
        <taxon>Bacilli</taxon>
        <taxon>Lactobacillales</taxon>
        <taxon>Lactobacillaceae</taxon>
        <taxon>Weissella</taxon>
    </lineage>
</organism>
<keyword evidence="2" id="KW-1185">Reference proteome</keyword>
<proteinExistence type="predicted"/>
<sequence length="82" mass="9318">MMNDYLVLTNDEMNSLLKISFMATMMTPYGLLDSVLYGDTSPILKEWFLDSSNGKSSVKQMAFLQFMYQGVNIFKVVNNAKS</sequence>
<dbReference type="AlphaFoldDB" id="A0A6G8AYG4"/>
<evidence type="ECO:0000313" key="2">
    <source>
        <dbReference type="Proteomes" id="UP000500741"/>
    </source>
</evidence>
<accession>A0A6G8AYG4</accession>